<dbReference type="EMBL" id="MARB01000008">
    <property type="protein sequence ID" value="ODJ88045.1"/>
    <property type="molecule type" value="Genomic_DNA"/>
</dbReference>
<dbReference type="Proteomes" id="UP000094769">
    <property type="component" value="Unassembled WGS sequence"/>
</dbReference>
<name>A0A7Z1AFG3_9GAMM</name>
<dbReference type="AlphaFoldDB" id="A0A7Z1AFG3"/>
<organism evidence="1 2">
    <name type="scientific">Candidatus Thiodiazotropha endolucinida</name>
    <dbReference type="NCBI Taxonomy" id="1655433"/>
    <lineage>
        <taxon>Bacteria</taxon>
        <taxon>Pseudomonadati</taxon>
        <taxon>Pseudomonadota</taxon>
        <taxon>Gammaproteobacteria</taxon>
        <taxon>Chromatiales</taxon>
        <taxon>Sedimenticolaceae</taxon>
        <taxon>Candidatus Thiodiazotropha</taxon>
    </lineage>
</organism>
<dbReference type="OrthoDB" id="5772540at2"/>
<keyword evidence="2" id="KW-1185">Reference proteome</keyword>
<sequence length="147" mass="17509">MNDSRIVKRYNAYYRGWCLAFGEHSADYDEERDISWLFGEDRAGLILSSRLRKQAHHELLGHHDEIPQLALSDDSLVLNHYKHPLQDDVDMRNILRLKEFLMRGEEIHMFLCSHLFYPSHTRILTFASRKPLVIMYKEMQPLKLLIK</sequence>
<proteinExistence type="predicted"/>
<reference evidence="1 2" key="1">
    <citation type="submission" date="2016-06" db="EMBL/GenBank/DDBJ databases">
        <title>Genome sequence of endosymbiont of Candidatus Endolucinida thiodiazotropha.</title>
        <authorList>
            <person name="Poehlein A."/>
            <person name="Koenig S."/>
            <person name="Heiden S.E."/>
            <person name="Thuermer A."/>
            <person name="Voget S."/>
            <person name="Daniel R."/>
            <person name="Markert S."/>
            <person name="Gros O."/>
            <person name="Schweder T."/>
        </authorList>
    </citation>
    <scope>NUCLEOTIDE SEQUENCE [LARGE SCALE GENOMIC DNA]</scope>
    <source>
        <strain evidence="1 2">COS</strain>
    </source>
</reference>
<protein>
    <submittedName>
        <fullName evidence="1">Uncharacterized protein</fullName>
    </submittedName>
</protein>
<evidence type="ECO:0000313" key="2">
    <source>
        <dbReference type="Proteomes" id="UP000094769"/>
    </source>
</evidence>
<comment type="caution">
    <text evidence="1">The sequence shown here is derived from an EMBL/GenBank/DDBJ whole genome shotgun (WGS) entry which is preliminary data.</text>
</comment>
<accession>A0A7Z1AFG3</accession>
<gene>
    <name evidence="1" type="ORF">CODIS_18190</name>
</gene>
<evidence type="ECO:0000313" key="1">
    <source>
        <dbReference type="EMBL" id="ODJ88045.1"/>
    </source>
</evidence>
<dbReference type="RefSeq" id="WP_069124045.1">
    <property type="nucleotide sequence ID" value="NZ_MARB01000008.1"/>
</dbReference>